<accession>A0A381QQ25</accession>
<dbReference type="AlphaFoldDB" id="A0A381QQ25"/>
<gene>
    <name evidence="1" type="ORF">METZ01_LOCUS34296</name>
</gene>
<evidence type="ECO:0000313" key="1">
    <source>
        <dbReference type="EMBL" id="SUZ81442.1"/>
    </source>
</evidence>
<name>A0A381QQ25_9ZZZZ</name>
<proteinExistence type="predicted"/>
<protein>
    <submittedName>
        <fullName evidence="1">Uncharacterized protein</fullName>
    </submittedName>
</protein>
<reference evidence="1" key="1">
    <citation type="submission" date="2018-05" db="EMBL/GenBank/DDBJ databases">
        <authorList>
            <person name="Lanie J.A."/>
            <person name="Ng W.-L."/>
            <person name="Kazmierczak K.M."/>
            <person name="Andrzejewski T.M."/>
            <person name="Davidsen T.M."/>
            <person name="Wayne K.J."/>
            <person name="Tettelin H."/>
            <person name="Glass J.I."/>
            <person name="Rusch D."/>
            <person name="Podicherti R."/>
            <person name="Tsui H.-C.T."/>
            <person name="Winkler M.E."/>
        </authorList>
    </citation>
    <scope>NUCLEOTIDE SEQUENCE</scope>
</reference>
<dbReference type="EMBL" id="UINC01001468">
    <property type="protein sequence ID" value="SUZ81442.1"/>
    <property type="molecule type" value="Genomic_DNA"/>
</dbReference>
<sequence length="109" mass="12791">MFKIPPICILISICLIALLLEKIYRQCKEHMENADLKVPKKEMKSDIPSKKEDKLQKYAPPKRYMYLSSGIKRNSSHDIRGEDSLIKYEPEKTGAFYEGDYKNNYTNKK</sequence>
<organism evidence="1">
    <name type="scientific">marine metagenome</name>
    <dbReference type="NCBI Taxonomy" id="408172"/>
    <lineage>
        <taxon>unclassified sequences</taxon>
        <taxon>metagenomes</taxon>
        <taxon>ecological metagenomes</taxon>
    </lineage>
</organism>